<feature type="active site" description="Proton acceptor" evidence="10">
    <location>
        <position position="161"/>
    </location>
</feature>
<dbReference type="InterPro" id="IPR036291">
    <property type="entry name" value="NAD(P)-bd_dom_sf"/>
</dbReference>
<proteinExistence type="inferred from homology"/>
<name>A0A3P4B3D3_9BURK</name>
<dbReference type="EC" id="1.3.1.9" evidence="9"/>
<dbReference type="GO" id="GO:0004318">
    <property type="term" value="F:enoyl-[acyl-carrier-protein] reductase (NADH) activity"/>
    <property type="evidence" value="ECO:0007669"/>
    <property type="project" value="UniProtKB-EC"/>
</dbReference>
<sequence>MGFLAGKRILVTGVLSNRSIAYGIAKACRREGAELAFTYVGERFKDRITEFAAEFDSKLIFPCDVAEDAQIEATFAELGKTWTKLDGLVHAIGFAPREAIAGDFLDGLSRESFRIAHDISAYSFPAMAKAALPLLQGPEGNGTGAVLTLSYLGAERVVDNYNTMGVAKAALEAATRYLATSLGPKGIRANAISAGPIKTLAAAGIKDFSKILNFVETFAPLRRNVTIDDVGNVAAFLLSDLAAGVTGEVTHVDAGFSTVVPGIA</sequence>
<keyword evidence="7" id="KW-0443">Lipid metabolism</keyword>
<dbReference type="GO" id="GO:0006633">
    <property type="term" value="P:fatty acid biosynthetic process"/>
    <property type="evidence" value="ECO:0007669"/>
    <property type="project" value="UniProtKB-UniPathway"/>
</dbReference>
<feature type="binding site" evidence="12">
    <location>
        <begin position="197"/>
        <end position="201"/>
    </location>
    <ligand>
        <name>NAD(+)</name>
        <dbReference type="ChEBI" id="CHEBI:57540"/>
    </ligand>
</feature>
<dbReference type="InterPro" id="IPR002347">
    <property type="entry name" value="SDR_fam"/>
</dbReference>
<feature type="active site" description="Proton acceptor" evidence="10">
    <location>
        <position position="151"/>
    </location>
</feature>
<evidence type="ECO:0000256" key="4">
    <source>
        <dbReference type="ARBA" id="ARBA00022832"/>
    </source>
</evidence>
<dbReference type="EMBL" id="UWPJ01000022">
    <property type="protein sequence ID" value="VCU70552.1"/>
    <property type="molecule type" value="Genomic_DNA"/>
</dbReference>
<dbReference type="InterPro" id="IPR014358">
    <property type="entry name" value="Enoyl-ACP_Rdtase_NADH"/>
</dbReference>
<keyword evidence="3 9" id="KW-0444">Lipid biosynthesis</keyword>
<keyword evidence="14" id="KW-1185">Reference proteome</keyword>
<gene>
    <name evidence="13" type="primary">fabI</name>
    <name evidence="13" type="ORF">PIGHUM_02628</name>
</gene>
<feature type="binding site" evidence="12">
    <location>
        <position position="92"/>
    </location>
    <ligand>
        <name>NAD(+)</name>
        <dbReference type="ChEBI" id="CHEBI:57540"/>
    </ligand>
</feature>
<evidence type="ECO:0000256" key="6">
    <source>
        <dbReference type="ARBA" id="ARBA00023027"/>
    </source>
</evidence>
<dbReference type="OrthoDB" id="9803628at2"/>
<feature type="binding site" evidence="12">
    <location>
        <position position="168"/>
    </location>
    <ligand>
        <name>NAD(+)</name>
        <dbReference type="ChEBI" id="CHEBI:57540"/>
    </ligand>
</feature>
<feature type="binding site" evidence="11">
    <location>
        <position position="95"/>
    </location>
    <ligand>
        <name>substrate</name>
    </ligand>
</feature>
<keyword evidence="4" id="KW-0276">Fatty acid metabolism</keyword>
<comment type="catalytic activity">
    <reaction evidence="9">
        <text>a 2,3-saturated acyl-[ACP] + NAD(+) = a (2E)-enoyl-[ACP] + NADH + H(+)</text>
        <dbReference type="Rhea" id="RHEA:10240"/>
        <dbReference type="Rhea" id="RHEA-COMP:9925"/>
        <dbReference type="Rhea" id="RHEA-COMP:9926"/>
        <dbReference type="ChEBI" id="CHEBI:15378"/>
        <dbReference type="ChEBI" id="CHEBI:57540"/>
        <dbReference type="ChEBI" id="CHEBI:57945"/>
        <dbReference type="ChEBI" id="CHEBI:78784"/>
        <dbReference type="ChEBI" id="CHEBI:78785"/>
        <dbReference type="EC" id="1.3.1.9"/>
    </reaction>
</comment>
<dbReference type="PANTHER" id="PTHR43159:SF2">
    <property type="entry name" value="ENOYL-[ACYL-CARRIER-PROTEIN] REDUCTASE [NADH], CHLOROPLASTIC"/>
    <property type="match status" value="1"/>
</dbReference>
<evidence type="ECO:0000313" key="14">
    <source>
        <dbReference type="Proteomes" id="UP000277294"/>
    </source>
</evidence>
<dbReference type="NCBIfam" id="NF005422">
    <property type="entry name" value="PRK06997.1"/>
    <property type="match status" value="1"/>
</dbReference>
<evidence type="ECO:0000256" key="7">
    <source>
        <dbReference type="ARBA" id="ARBA00023098"/>
    </source>
</evidence>
<dbReference type="PIRSF" id="PIRSF000094">
    <property type="entry name" value="Enoyl-ACP_rdct"/>
    <property type="match status" value="1"/>
</dbReference>
<dbReference type="UniPathway" id="UPA00094"/>
<evidence type="ECO:0000256" key="1">
    <source>
        <dbReference type="ARBA" id="ARBA00005194"/>
    </source>
</evidence>
<dbReference type="RefSeq" id="WP_124080071.1">
    <property type="nucleotide sequence ID" value="NZ_UWPJ01000022.1"/>
</dbReference>
<organism evidence="13 14">
    <name type="scientific">Pigmentiphaga humi</name>
    <dbReference type="NCBI Taxonomy" id="2478468"/>
    <lineage>
        <taxon>Bacteria</taxon>
        <taxon>Pseudomonadati</taxon>
        <taxon>Pseudomonadota</taxon>
        <taxon>Betaproteobacteria</taxon>
        <taxon>Burkholderiales</taxon>
        <taxon>Alcaligenaceae</taxon>
        <taxon>Pigmentiphaga</taxon>
    </lineage>
</organism>
<evidence type="ECO:0000313" key="13">
    <source>
        <dbReference type="EMBL" id="VCU70552.1"/>
    </source>
</evidence>
<evidence type="ECO:0000256" key="2">
    <source>
        <dbReference type="ARBA" id="ARBA00009233"/>
    </source>
</evidence>
<evidence type="ECO:0000256" key="9">
    <source>
        <dbReference type="PIRNR" id="PIRNR000094"/>
    </source>
</evidence>
<evidence type="ECO:0000256" key="5">
    <source>
        <dbReference type="ARBA" id="ARBA00023002"/>
    </source>
</evidence>
<feature type="binding site" evidence="12">
    <location>
        <begin position="19"/>
        <end position="20"/>
    </location>
    <ligand>
        <name>NAD(+)</name>
        <dbReference type="ChEBI" id="CHEBI:57540"/>
    </ligand>
</feature>
<keyword evidence="6 9" id="KW-0520">NAD</keyword>
<evidence type="ECO:0000256" key="12">
    <source>
        <dbReference type="PIRSR" id="PIRSR000094-3"/>
    </source>
</evidence>
<dbReference type="PRINTS" id="PR00081">
    <property type="entry name" value="GDHRDH"/>
</dbReference>
<reference evidence="13 14" key="1">
    <citation type="submission" date="2018-10" db="EMBL/GenBank/DDBJ databases">
        <authorList>
            <person name="Criscuolo A."/>
        </authorList>
    </citation>
    <scope>NUCLEOTIDE SEQUENCE [LARGE SCALE GENOMIC DNA]</scope>
    <source>
        <strain evidence="13">DnA1</strain>
    </source>
</reference>
<keyword evidence="8 9" id="KW-0275">Fatty acid biosynthesis</keyword>
<dbReference type="Proteomes" id="UP000277294">
    <property type="component" value="Unassembled WGS sequence"/>
</dbReference>
<dbReference type="CDD" id="cd05372">
    <property type="entry name" value="ENR_SDR"/>
    <property type="match status" value="1"/>
</dbReference>
<evidence type="ECO:0000256" key="10">
    <source>
        <dbReference type="PIRSR" id="PIRSR000094-1"/>
    </source>
</evidence>
<comment type="pathway">
    <text evidence="1">Lipid metabolism; fatty acid biosynthesis.</text>
</comment>
<dbReference type="AlphaFoldDB" id="A0A3P4B3D3"/>
<dbReference type="PANTHER" id="PTHR43159">
    <property type="entry name" value="ENOYL-[ACYL-CARRIER-PROTEIN] REDUCTASE"/>
    <property type="match status" value="1"/>
</dbReference>
<feature type="binding site" evidence="12">
    <location>
        <position position="13"/>
    </location>
    <ligand>
        <name>NAD(+)</name>
        <dbReference type="ChEBI" id="CHEBI:57540"/>
    </ligand>
</feature>
<dbReference type="SUPFAM" id="SSF51735">
    <property type="entry name" value="NAD(P)-binding Rossmann-fold domains"/>
    <property type="match status" value="1"/>
</dbReference>
<keyword evidence="5 9" id="KW-0560">Oxidoreductase</keyword>
<evidence type="ECO:0000256" key="3">
    <source>
        <dbReference type="ARBA" id="ARBA00022516"/>
    </source>
</evidence>
<accession>A0A3P4B3D3</accession>
<comment type="similarity">
    <text evidence="2 9">Belongs to the short-chain dehydrogenases/reductases (SDR) family. FabI subfamily.</text>
</comment>
<protein>
    <recommendedName>
        <fullName evidence="9">Enoyl-[acyl-carrier-protein] reductase [NADH]</fullName>
        <ecNumber evidence="9">1.3.1.9</ecNumber>
    </recommendedName>
</protein>
<dbReference type="Pfam" id="PF13561">
    <property type="entry name" value="adh_short_C2"/>
    <property type="match status" value="1"/>
</dbReference>
<dbReference type="FunFam" id="1.10.8.400:FF:000001">
    <property type="entry name" value="Enoyl-[acyl-carrier-protein] reductase [NADH]"/>
    <property type="match status" value="1"/>
</dbReference>
<evidence type="ECO:0000256" key="8">
    <source>
        <dbReference type="ARBA" id="ARBA00023160"/>
    </source>
</evidence>
<evidence type="ECO:0000256" key="11">
    <source>
        <dbReference type="PIRSR" id="PIRSR000094-2"/>
    </source>
</evidence>
<dbReference type="Gene3D" id="1.10.8.400">
    <property type="entry name" value="Enoyl acyl carrier protein reductase"/>
    <property type="match status" value="1"/>
</dbReference>
<dbReference type="FunFam" id="3.40.50.720:FF:000054">
    <property type="entry name" value="Enoyl-[acyl-carrier-protein] reductase [NADH]"/>
    <property type="match status" value="1"/>
</dbReference>
<feature type="binding site" evidence="12">
    <location>
        <begin position="64"/>
        <end position="65"/>
    </location>
    <ligand>
        <name>NAD(+)</name>
        <dbReference type="ChEBI" id="CHEBI:57540"/>
    </ligand>
</feature>
<dbReference type="Gene3D" id="3.40.50.720">
    <property type="entry name" value="NAD(P)-binding Rossmann-like Domain"/>
    <property type="match status" value="1"/>
</dbReference>